<sequence length="1076" mass="116909">MKHNYLRASVLLCLVFLCAVAGAFAQTTVTGKVTSVEDGGVLPGVSVSVKGTTRGTTTDANGKYSIAVDGSSAILVFSFIGFTTEEVAVGNRSVVDMPLTADLQALSEVVVTGYTTENRREVTGAVATVKSKDLVAVPSGNVEQQLQGRVSGVTVISNGQPGTTSVVRLRGFGAFGGNEPLYVVDGVPVNNTDFLSPDDIESTTVLKDAPSASIYGARAANGVIVYTTKRGKKGDGKLHVTYDGVFGYTVPGKVNNIMNPQDQADWTWQAIRNTATQTSTSPVFDHPQYGTKATPVIPDYLMVGGSYGVVGNIDLEAERAKYNNDANKGSLYLVMQANKAGTNWWDAITRNAPLNRHTLSFSGGGEKSHFYVSFGMQDQAGILIHQNFKRYTLRVNSEHTLFKNFRIGENIQGTYISRKGLIGGNGGRGAANEESDVLSAFRMPSIIPIYDVFGGYAGTAAKGFNNPRNPVASRDRSKDNGGYSISGFGNIYAELDVLKGLTLRSSIGGSLGANYYWYYSLPQYENSENNTTYTYGEGGGVSDAWVFTNTARYQNKFGLHGIDVLAGIESLNTGRFRNIDATGQNPTFTDLNYINITNTKNRAVNSGRNIGVSFYSVFGQAKYSYNEKYMLTGVIRRDGASRFGSNNRYGIFPAISAAWRISAEPFMKDIPFVSDLKIRGGWGQMGNSNNVDPYNQYSLFSSSLARAYYDITGNNAAPAEGFYRSRIGNPNAKWETSTTMNLGIDGTFLDGKFEVVLDLWRKDTKDLLYALTTPAVVGPLAEDPSVNVGKMRNQGLDVQVINRGNITSELKYEVNVTGSFLHNEMVALAPGVNYFEPYTNRGITPIRNQVGQPISAYFGYKVTGLFQNQEEVNNSPEQTGKGVGRFRYADINGDGKITTDDRTALGSPVPKFTGGLNLTLSYRNLELTAFLYTALGFQDYNFSKWYTDFYPSFKYAAIGTRVKNSFSFEKGGNTVPIFEDASNISTNTASNSYYVEKGNYARLTNMQIAYKLPVAFLNRYGIERAKVYIQTTNLFTISKYSGLDPGVGGAADTTLGIDVGNPPVTRGFNLGINLGF</sequence>
<keyword evidence="13" id="KW-0675">Receptor</keyword>
<keyword evidence="2 8" id="KW-0813">Transport</keyword>
<dbReference type="InterPro" id="IPR000531">
    <property type="entry name" value="Beta-barrel_TonB"/>
</dbReference>
<evidence type="ECO:0000256" key="1">
    <source>
        <dbReference type="ARBA" id="ARBA00004571"/>
    </source>
</evidence>
<dbReference type="EMBL" id="JASJOS010000002">
    <property type="protein sequence ID" value="MDJ1480030.1"/>
    <property type="molecule type" value="Genomic_DNA"/>
</dbReference>
<dbReference type="InterPro" id="IPR008969">
    <property type="entry name" value="CarboxyPept-like_regulatory"/>
</dbReference>
<dbReference type="Pfam" id="PF07715">
    <property type="entry name" value="Plug"/>
    <property type="match status" value="1"/>
</dbReference>
<dbReference type="InterPro" id="IPR037066">
    <property type="entry name" value="Plug_dom_sf"/>
</dbReference>
<feature type="chain" id="PRO_5041907022" evidence="10">
    <location>
        <begin position="26"/>
        <end position="1076"/>
    </location>
</feature>
<keyword evidence="6 8" id="KW-0472">Membrane</keyword>
<dbReference type="Pfam" id="PF13715">
    <property type="entry name" value="CarbopepD_reg_2"/>
    <property type="match status" value="1"/>
</dbReference>
<evidence type="ECO:0000256" key="6">
    <source>
        <dbReference type="ARBA" id="ARBA00023136"/>
    </source>
</evidence>
<keyword evidence="10" id="KW-0732">Signal</keyword>
<organism evidence="13 14">
    <name type="scientific">Xanthocytophaga flava</name>
    <dbReference type="NCBI Taxonomy" id="3048013"/>
    <lineage>
        <taxon>Bacteria</taxon>
        <taxon>Pseudomonadati</taxon>
        <taxon>Bacteroidota</taxon>
        <taxon>Cytophagia</taxon>
        <taxon>Cytophagales</taxon>
        <taxon>Rhodocytophagaceae</taxon>
        <taxon>Xanthocytophaga</taxon>
    </lineage>
</organism>
<evidence type="ECO:0000313" key="13">
    <source>
        <dbReference type="EMBL" id="MDJ1480030.1"/>
    </source>
</evidence>
<keyword evidence="5 9" id="KW-0798">TonB box</keyword>
<accession>A0AAE3QJK2</accession>
<reference evidence="13" key="1">
    <citation type="submission" date="2023-05" db="EMBL/GenBank/DDBJ databases">
        <authorList>
            <person name="Zhang X."/>
        </authorList>
    </citation>
    <scope>NUCLEOTIDE SEQUENCE</scope>
    <source>
        <strain evidence="13">YF14B1</strain>
    </source>
</reference>
<keyword evidence="4 8" id="KW-0812">Transmembrane</keyword>
<dbReference type="SUPFAM" id="SSF56935">
    <property type="entry name" value="Porins"/>
    <property type="match status" value="1"/>
</dbReference>
<dbReference type="InterPro" id="IPR039426">
    <property type="entry name" value="TonB-dep_rcpt-like"/>
</dbReference>
<protein>
    <submittedName>
        <fullName evidence="13">TonB-dependent receptor</fullName>
    </submittedName>
</protein>
<evidence type="ECO:0000256" key="4">
    <source>
        <dbReference type="ARBA" id="ARBA00022692"/>
    </source>
</evidence>
<evidence type="ECO:0000256" key="2">
    <source>
        <dbReference type="ARBA" id="ARBA00022448"/>
    </source>
</evidence>
<dbReference type="RefSeq" id="WP_313976598.1">
    <property type="nucleotide sequence ID" value="NZ_JASJOS010000002.1"/>
</dbReference>
<comment type="similarity">
    <text evidence="8 9">Belongs to the TonB-dependent receptor family.</text>
</comment>
<dbReference type="PROSITE" id="PS52016">
    <property type="entry name" value="TONB_DEPENDENT_REC_3"/>
    <property type="match status" value="1"/>
</dbReference>
<dbReference type="Gene3D" id="2.60.40.1120">
    <property type="entry name" value="Carboxypeptidase-like, regulatory domain"/>
    <property type="match status" value="1"/>
</dbReference>
<dbReference type="Gene3D" id="2.170.130.10">
    <property type="entry name" value="TonB-dependent receptor, plug domain"/>
    <property type="match status" value="1"/>
</dbReference>
<dbReference type="SUPFAM" id="SSF49464">
    <property type="entry name" value="Carboxypeptidase regulatory domain-like"/>
    <property type="match status" value="1"/>
</dbReference>
<comment type="subcellular location">
    <subcellularLocation>
        <location evidence="1 8">Cell outer membrane</location>
        <topology evidence="1 8">Multi-pass membrane protein</topology>
    </subcellularLocation>
</comment>
<evidence type="ECO:0000259" key="12">
    <source>
        <dbReference type="Pfam" id="PF07715"/>
    </source>
</evidence>
<dbReference type="InterPro" id="IPR012910">
    <property type="entry name" value="Plug_dom"/>
</dbReference>
<dbReference type="NCBIfam" id="TIGR04057">
    <property type="entry name" value="SusC_RagA_signa"/>
    <property type="match status" value="1"/>
</dbReference>
<evidence type="ECO:0000313" key="14">
    <source>
        <dbReference type="Proteomes" id="UP001241110"/>
    </source>
</evidence>
<evidence type="ECO:0000256" key="9">
    <source>
        <dbReference type="RuleBase" id="RU003357"/>
    </source>
</evidence>
<dbReference type="Proteomes" id="UP001241110">
    <property type="component" value="Unassembled WGS sequence"/>
</dbReference>
<dbReference type="NCBIfam" id="TIGR04056">
    <property type="entry name" value="OMP_RagA_SusC"/>
    <property type="match status" value="1"/>
</dbReference>
<dbReference type="InterPro" id="IPR023997">
    <property type="entry name" value="TonB-dep_OMP_SusC/RagA_CS"/>
</dbReference>
<feature type="domain" description="TonB-dependent receptor plug" evidence="12">
    <location>
        <begin position="119"/>
        <end position="223"/>
    </location>
</feature>
<keyword evidence="3 8" id="KW-1134">Transmembrane beta strand</keyword>
<dbReference type="Gene3D" id="2.40.170.20">
    <property type="entry name" value="TonB-dependent receptor, beta-barrel domain"/>
    <property type="match status" value="1"/>
</dbReference>
<evidence type="ECO:0000259" key="11">
    <source>
        <dbReference type="Pfam" id="PF00593"/>
    </source>
</evidence>
<proteinExistence type="inferred from homology"/>
<dbReference type="InterPro" id="IPR023996">
    <property type="entry name" value="TonB-dep_OMP_SusC/RagA"/>
</dbReference>
<evidence type="ECO:0000256" key="3">
    <source>
        <dbReference type="ARBA" id="ARBA00022452"/>
    </source>
</evidence>
<evidence type="ECO:0000256" key="7">
    <source>
        <dbReference type="ARBA" id="ARBA00023237"/>
    </source>
</evidence>
<dbReference type="GO" id="GO:0009279">
    <property type="term" value="C:cell outer membrane"/>
    <property type="evidence" value="ECO:0007669"/>
    <property type="project" value="UniProtKB-SubCell"/>
</dbReference>
<dbReference type="AlphaFoldDB" id="A0AAE3QJK2"/>
<evidence type="ECO:0000256" key="8">
    <source>
        <dbReference type="PROSITE-ProRule" id="PRU01360"/>
    </source>
</evidence>
<gene>
    <name evidence="13" type="ORF">QNI16_05995</name>
</gene>
<evidence type="ECO:0000256" key="5">
    <source>
        <dbReference type="ARBA" id="ARBA00023077"/>
    </source>
</evidence>
<name>A0AAE3QJK2_9BACT</name>
<dbReference type="Pfam" id="PF00593">
    <property type="entry name" value="TonB_dep_Rec_b-barrel"/>
    <property type="match status" value="1"/>
</dbReference>
<keyword evidence="7 8" id="KW-0998">Cell outer membrane</keyword>
<evidence type="ECO:0000256" key="10">
    <source>
        <dbReference type="SAM" id="SignalP"/>
    </source>
</evidence>
<comment type="caution">
    <text evidence="13">The sequence shown here is derived from an EMBL/GenBank/DDBJ whole genome shotgun (WGS) entry which is preliminary data.</text>
</comment>
<feature type="domain" description="TonB-dependent receptor-like beta-barrel" evidence="11">
    <location>
        <begin position="461"/>
        <end position="1018"/>
    </location>
</feature>
<dbReference type="InterPro" id="IPR036942">
    <property type="entry name" value="Beta-barrel_TonB_sf"/>
</dbReference>
<feature type="signal peptide" evidence="10">
    <location>
        <begin position="1"/>
        <end position="25"/>
    </location>
</feature>